<dbReference type="GO" id="GO:0003735">
    <property type="term" value="F:structural constituent of ribosome"/>
    <property type="evidence" value="ECO:0007669"/>
    <property type="project" value="InterPro"/>
</dbReference>
<feature type="compositionally biased region" description="Basic residues" evidence="6">
    <location>
        <begin position="58"/>
        <end position="69"/>
    </location>
</feature>
<organism evidence="7 8">
    <name type="scientific">Candidatus Berkelbacteria bacterium CG_4_10_14_0_2_um_filter_35_9_33_12</name>
    <dbReference type="NCBI Taxonomy" id="1974499"/>
    <lineage>
        <taxon>Bacteria</taxon>
        <taxon>Candidatus Berkelbacteria</taxon>
    </lineage>
</organism>
<dbReference type="GO" id="GO:0006412">
    <property type="term" value="P:translation"/>
    <property type="evidence" value="ECO:0007669"/>
    <property type="project" value="InterPro"/>
</dbReference>
<proteinExistence type="inferred from homology"/>
<dbReference type="PANTHER" id="PTHR10746:SF6">
    <property type="entry name" value="LARGE RIBOSOMAL SUBUNIT PROTEIN UL4M"/>
    <property type="match status" value="1"/>
</dbReference>
<evidence type="ECO:0000256" key="3">
    <source>
        <dbReference type="ARBA" id="ARBA00023274"/>
    </source>
</evidence>
<dbReference type="InterPro" id="IPR002136">
    <property type="entry name" value="Ribosomal_uL4"/>
</dbReference>
<evidence type="ECO:0000256" key="5">
    <source>
        <dbReference type="ARBA" id="ARBA00035462"/>
    </source>
</evidence>
<dbReference type="Gene3D" id="3.40.1370.10">
    <property type="match status" value="1"/>
</dbReference>
<dbReference type="Proteomes" id="UP000230137">
    <property type="component" value="Unassembled WGS sequence"/>
</dbReference>
<comment type="caution">
    <text evidence="7">The sequence shown here is derived from an EMBL/GenBank/DDBJ whole genome shotgun (WGS) entry which is preliminary data.</text>
</comment>
<evidence type="ECO:0000313" key="7">
    <source>
        <dbReference type="EMBL" id="PJA20750.1"/>
    </source>
</evidence>
<gene>
    <name evidence="7" type="primary">rplD</name>
    <name evidence="7" type="ORF">COX60_00705</name>
</gene>
<accession>A0A2M7W4J9</accession>
<feature type="region of interest" description="Disordered" evidence="6">
    <location>
        <begin position="46"/>
        <end position="76"/>
    </location>
</feature>
<dbReference type="GO" id="GO:0005840">
    <property type="term" value="C:ribosome"/>
    <property type="evidence" value="ECO:0007669"/>
    <property type="project" value="UniProtKB-KW"/>
</dbReference>
<keyword evidence="2 7" id="KW-0689">Ribosomal protein</keyword>
<dbReference type="InterPro" id="IPR013005">
    <property type="entry name" value="Ribosomal_uL4-like"/>
</dbReference>
<dbReference type="GO" id="GO:1990904">
    <property type="term" value="C:ribonucleoprotein complex"/>
    <property type="evidence" value="ECO:0007669"/>
    <property type="project" value="UniProtKB-KW"/>
</dbReference>
<comment type="similarity">
    <text evidence="1">Belongs to the universal ribosomal protein uL4 family.</text>
</comment>
<dbReference type="PANTHER" id="PTHR10746">
    <property type="entry name" value="50S RIBOSOMAL PROTEIN L4"/>
    <property type="match status" value="1"/>
</dbReference>
<dbReference type="AlphaFoldDB" id="A0A2M7W4J9"/>
<keyword evidence="3" id="KW-0687">Ribonucleoprotein</keyword>
<sequence length="216" mass="24275">MTDIKVIKKSGVSSIRLTEVITKHKYVSKIISDNLKRIINNSYSHSAHTKTRGEVRGGGRKPWKQKGTGRARAGSLRSPIFKGGGTTFGPRFSKRLSKTNAKSVKNSLLAVLKKKKNKIYILDLLLDKPSTKLVNQVLSENIKNKNILIIGSKDKKIKQSVRNLTLVKFVDILSLNVYNVSTSDVIVFTQTAYNKYFNIDEEKKIETKAKKKVAKK</sequence>
<evidence type="ECO:0000256" key="4">
    <source>
        <dbReference type="ARBA" id="ARBA00035244"/>
    </source>
</evidence>
<reference evidence="8" key="1">
    <citation type="submission" date="2017-09" db="EMBL/GenBank/DDBJ databases">
        <title>Depth-based differentiation of microbial function through sediment-hosted aquifers and enrichment of novel symbionts in the deep terrestrial subsurface.</title>
        <authorList>
            <person name="Probst A.J."/>
            <person name="Ladd B."/>
            <person name="Jarett J.K."/>
            <person name="Geller-Mcgrath D.E."/>
            <person name="Sieber C.M.K."/>
            <person name="Emerson J.B."/>
            <person name="Anantharaman K."/>
            <person name="Thomas B.C."/>
            <person name="Malmstrom R."/>
            <person name="Stieglmeier M."/>
            <person name="Klingl A."/>
            <person name="Woyke T."/>
            <person name="Ryan C.M."/>
            <person name="Banfield J.F."/>
        </authorList>
    </citation>
    <scope>NUCLEOTIDE SEQUENCE [LARGE SCALE GENOMIC DNA]</scope>
</reference>
<protein>
    <recommendedName>
        <fullName evidence="4">Large ribosomal subunit protein uL4</fullName>
    </recommendedName>
    <alternativeName>
        <fullName evidence="5">50S ribosomal protein L4</fullName>
    </alternativeName>
</protein>
<dbReference type="SUPFAM" id="SSF52166">
    <property type="entry name" value="Ribosomal protein L4"/>
    <property type="match status" value="1"/>
</dbReference>
<evidence type="ECO:0000256" key="1">
    <source>
        <dbReference type="ARBA" id="ARBA00010528"/>
    </source>
</evidence>
<dbReference type="EMBL" id="PFQF01000015">
    <property type="protein sequence ID" value="PJA20750.1"/>
    <property type="molecule type" value="Genomic_DNA"/>
</dbReference>
<dbReference type="Pfam" id="PF00573">
    <property type="entry name" value="Ribosomal_L4"/>
    <property type="match status" value="1"/>
</dbReference>
<evidence type="ECO:0000256" key="6">
    <source>
        <dbReference type="SAM" id="MobiDB-lite"/>
    </source>
</evidence>
<evidence type="ECO:0000313" key="8">
    <source>
        <dbReference type="Proteomes" id="UP000230137"/>
    </source>
</evidence>
<name>A0A2M7W4J9_9BACT</name>
<dbReference type="NCBIfam" id="TIGR03953">
    <property type="entry name" value="rplD_bact"/>
    <property type="match status" value="1"/>
</dbReference>
<dbReference type="InterPro" id="IPR023574">
    <property type="entry name" value="Ribosomal_uL4_dom_sf"/>
</dbReference>
<evidence type="ECO:0000256" key="2">
    <source>
        <dbReference type="ARBA" id="ARBA00022980"/>
    </source>
</evidence>